<dbReference type="PANTHER" id="PTHR24074">
    <property type="entry name" value="CO-CHAPERONE PROTEIN DJLA"/>
    <property type="match status" value="1"/>
</dbReference>
<dbReference type="EMBL" id="KN831772">
    <property type="protein sequence ID" value="KIM45404.1"/>
    <property type="molecule type" value="Genomic_DNA"/>
</dbReference>
<dbReference type="STRING" id="686832.A0A0C3CMQ5"/>
<evidence type="ECO:0000256" key="2">
    <source>
        <dbReference type="SAM" id="Phobius"/>
    </source>
</evidence>
<keyword evidence="5" id="KW-1185">Reference proteome</keyword>
<dbReference type="Pfam" id="PF00226">
    <property type="entry name" value="DnaJ"/>
    <property type="match status" value="1"/>
</dbReference>
<dbReference type="OrthoDB" id="445556at2759"/>
<protein>
    <recommendedName>
        <fullName evidence="3">J domain-containing protein</fullName>
    </recommendedName>
</protein>
<dbReference type="HOGENOM" id="CLU_091449_2_0_1"/>
<accession>A0A0C3CMQ5</accession>
<feature type="region of interest" description="Disordered" evidence="1">
    <location>
        <begin position="196"/>
        <end position="221"/>
    </location>
</feature>
<keyword evidence="2" id="KW-1133">Transmembrane helix</keyword>
<evidence type="ECO:0000256" key="1">
    <source>
        <dbReference type="SAM" id="MobiDB-lite"/>
    </source>
</evidence>
<dbReference type="PROSITE" id="PS50076">
    <property type="entry name" value="DNAJ_2"/>
    <property type="match status" value="1"/>
</dbReference>
<organism evidence="4 5">
    <name type="scientific">Hebeloma cylindrosporum</name>
    <dbReference type="NCBI Taxonomy" id="76867"/>
    <lineage>
        <taxon>Eukaryota</taxon>
        <taxon>Fungi</taxon>
        <taxon>Dikarya</taxon>
        <taxon>Basidiomycota</taxon>
        <taxon>Agaricomycotina</taxon>
        <taxon>Agaricomycetes</taxon>
        <taxon>Agaricomycetidae</taxon>
        <taxon>Agaricales</taxon>
        <taxon>Agaricineae</taxon>
        <taxon>Hymenogastraceae</taxon>
        <taxon>Hebeloma</taxon>
    </lineage>
</organism>
<dbReference type="InterPro" id="IPR001623">
    <property type="entry name" value="DnaJ_domain"/>
</dbReference>
<evidence type="ECO:0000259" key="3">
    <source>
        <dbReference type="PROSITE" id="PS50076"/>
    </source>
</evidence>
<dbReference type="SUPFAM" id="SSF46565">
    <property type="entry name" value="Chaperone J-domain"/>
    <property type="match status" value="1"/>
</dbReference>
<sequence length="221" mass="24815">MLACRNPSPSVYRWLLASPCHNLPNRPRRFLQSASKTKQDHNPFPYPTHRNPTPHQLFHLPHNATEADIKARYYDLVRLYHPDKVGASSTPDVAQARFQAISAAYDVLRGKTPLNESGLGSRASNSASTSYQTTAAYRAMRRRRQELYDTGAVDDGRKDAWIIFGVVMTIVIVIAQTMTTRKAVLSEALSQGRYAHMSSRNNHRPTADARLSQESPEIPKS</sequence>
<dbReference type="Gene3D" id="1.10.287.110">
    <property type="entry name" value="DnaJ domain"/>
    <property type="match status" value="1"/>
</dbReference>
<dbReference type="InterPro" id="IPR036869">
    <property type="entry name" value="J_dom_sf"/>
</dbReference>
<dbReference type="SMART" id="SM00271">
    <property type="entry name" value="DnaJ"/>
    <property type="match status" value="1"/>
</dbReference>
<proteinExistence type="predicted"/>
<dbReference type="PRINTS" id="PR00625">
    <property type="entry name" value="JDOMAIN"/>
</dbReference>
<feature type="transmembrane region" description="Helical" evidence="2">
    <location>
        <begin position="160"/>
        <end position="179"/>
    </location>
</feature>
<gene>
    <name evidence="4" type="ORF">M413DRAFT_442077</name>
</gene>
<dbReference type="AlphaFoldDB" id="A0A0C3CMQ5"/>
<dbReference type="Proteomes" id="UP000053424">
    <property type="component" value="Unassembled WGS sequence"/>
</dbReference>
<dbReference type="CDD" id="cd06257">
    <property type="entry name" value="DnaJ"/>
    <property type="match status" value="1"/>
</dbReference>
<evidence type="ECO:0000313" key="4">
    <source>
        <dbReference type="EMBL" id="KIM45404.1"/>
    </source>
</evidence>
<reference evidence="4 5" key="1">
    <citation type="submission" date="2014-04" db="EMBL/GenBank/DDBJ databases">
        <authorList>
            <consortium name="DOE Joint Genome Institute"/>
            <person name="Kuo A."/>
            <person name="Gay G."/>
            <person name="Dore J."/>
            <person name="Kohler A."/>
            <person name="Nagy L.G."/>
            <person name="Floudas D."/>
            <person name="Copeland A."/>
            <person name="Barry K.W."/>
            <person name="Cichocki N."/>
            <person name="Veneault-Fourrey C."/>
            <person name="LaButti K."/>
            <person name="Lindquist E.A."/>
            <person name="Lipzen A."/>
            <person name="Lundell T."/>
            <person name="Morin E."/>
            <person name="Murat C."/>
            <person name="Sun H."/>
            <person name="Tunlid A."/>
            <person name="Henrissat B."/>
            <person name="Grigoriev I.V."/>
            <person name="Hibbett D.S."/>
            <person name="Martin F."/>
            <person name="Nordberg H.P."/>
            <person name="Cantor M.N."/>
            <person name="Hua S.X."/>
        </authorList>
    </citation>
    <scope>NUCLEOTIDE SEQUENCE [LARGE SCALE GENOMIC DNA]</scope>
    <source>
        <strain evidence="5">h7</strain>
    </source>
</reference>
<reference evidence="5" key="2">
    <citation type="submission" date="2015-01" db="EMBL/GenBank/DDBJ databases">
        <title>Evolutionary Origins and Diversification of the Mycorrhizal Mutualists.</title>
        <authorList>
            <consortium name="DOE Joint Genome Institute"/>
            <consortium name="Mycorrhizal Genomics Consortium"/>
            <person name="Kohler A."/>
            <person name="Kuo A."/>
            <person name="Nagy L.G."/>
            <person name="Floudas D."/>
            <person name="Copeland A."/>
            <person name="Barry K.W."/>
            <person name="Cichocki N."/>
            <person name="Veneault-Fourrey C."/>
            <person name="LaButti K."/>
            <person name="Lindquist E.A."/>
            <person name="Lipzen A."/>
            <person name="Lundell T."/>
            <person name="Morin E."/>
            <person name="Murat C."/>
            <person name="Riley R."/>
            <person name="Ohm R."/>
            <person name="Sun H."/>
            <person name="Tunlid A."/>
            <person name="Henrissat B."/>
            <person name="Grigoriev I.V."/>
            <person name="Hibbett D.S."/>
            <person name="Martin F."/>
        </authorList>
    </citation>
    <scope>NUCLEOTIDE SEQUENCE [LARGE SCALE GENOMIC DNA]</scope>
    <source>
        <strain evidence="5">h7</strain>
    </source>
</reference>
<feature type="domain" description="J" evidence="3">
    <location>
        <begin position="53"/>
        <end position="113"/>
    </location>
</feature>
<keyword evidence="2" id="KW-0472">Membrane</keyword>
<keyword evidence="2" id="KW-0812">Transmembrane</keyword>
<evidence type="ECO:0000313" key="5">
    <source>
        <dbReference type="Proteomes" id="UP000053424"/>
    </source>
</evidence>
<name>A0A0C3CMQ5_HEBCY</name>
<dbReference type="InterPro" id="IPR050817">
    <property type="entry name" value="DjlA_DnaK_co-chaperone"/>
</dbReference>